<reference evidence="3" key="1">
    <citation type="submission" date="2018-08" db="EMBL/GenBank/DDBJ databases">
        <title>Thalassotalea euphylliae genome.</title>
        <authorList>
            <person name="Summers S."/>
            <person name="Rice S.A."/>
            <person name="Freckelton M.L."/>
            <person name="Nedved B.T."/>
            <person name="Hadfield M.G."/>
        </authorList>
    </citation>
    <scope>NUCLEOTIDE SEQUENCE [LARGE SCALE GENOMIC DNA]</scope>
    <source>
        <strain evidence="3">H3</strain>
    </source>
</reference>
<keyword evidence="2" id="KW-0808">Transferase</keyword>
<comment type="caution">
    <text evidence="2">The sequence shown here is derived from an EMBL/GenBank/DDBJ whole genome shotgun (WGS) entry which is preliminary data.</text>
</comment>
<accession>A0A3E0U4L8</accession>
<dbReference type="EMBL" id="QUOT01000001">
    <property type="protein sequence ID" value="REL31941.1"/>
    <property type="molecule type" value="Genomic_DNA"/>
</dbReference>
<proteinExistence type="predicted"/>
<dbReference type="Pfam" id="PF00534">
    <property type="entry name" value="Glycos_transf_1"/>
    <property type="match status" value="1"/>
</dbReference>
<dbReference type="PANTHER" id="PTHR12526">
    <property type="entry name" value="GLYCOSYLTRANSFERASE"/>
    <property type="match status" value="1"/>
</dbReference>
<organism evidence="2 3">
    <name type="scientific">Thalassotalea euphylliae</name>
    <dbReference type="NCBI Taxonomy" id="1655234"/>
    <lineage>
        <taxon>Bacteria</taxon>
        <taxon>Pseudomonadati</taxon>
        <taxon>Pseudomonadota</taxon>
        <taxon>Gammaproteobacteria</taxon>
        <taxon>Alteromonadales</taxon>
        <taxon>Colwelliaceae</taxon>
        <taxon>Thalassotalea</taxon>
    </lineage>
</organism>
<dbReference type="RefSeq" id="WP_116017153.1">
    <property type="nucleotide sequence ID" value="NZ_QUOT01000001.1"/>
</dbReference>
<name>A0A3E0U4L8_9GAMM</name>
<dbReference type="Proteomes" id="UP000256899">
    <property type="component" value="Unassembled WGS sequence"/>
</dbReference>
<dbReference type="PANTHER" id="PTHR12526:SF630">
    <property type="entry name" value="GLYCOSYLTRANSFERASE"/>
    <property type="match status" value="1"/>
</dbReference>
<dbReference type="GO" id="GO:0016757">
    <property type="term" value="F:glycosyltransferase activity"/>
    <property type="evidence" value="ECO:0007669"/>
    <property type="project" value="InterPro"/>
</dbReference>
<dbReference type="InterPro" id="IPR001296">
    <property type="entry name" value="Glyco_trans_1"/>
</dbReference>
<evidence type="ECO:0000259" key="1">
    <source>
        <dbReference type="Pfam" id="PF00534"/>
    </source>
</evidence>
<dbReference type="GO" id="GO:1901135">
    <property type="term" value="P:carbohydrate derivative metabolic process"/>
    <property type="evidence" value="ECO:0007669"/>
    <property type="project" value="UniProtKB-ARBA"/>
</dbReference>
<keyword evidence="3" id="KW-1185">Reference proteome</keyword>
<dbReference type="CDD" id="cd03801">
    <property type="entry name" value="GT4_PimA-like"/>
    <property type="match status" value="1"/>
</dbReference>
<evidence type="ECO:0000313" key="2">
    <source>
        <dbReference type="EMBL" id="REL31941.1"/>
    </source>
</evidence>
<evidence type="ECO:0000313" key="3">
    <source>
        <dbReference type="Proteomes" id="UP000256899"/>
    </source>
</evidence>
<sequence>MKVCLVDPIGTGHHVEYVKAALTRFEELGVQVHFIGAADISDAIKENINSYTVLEVAQITGFLSKERNKIAFVRRAYDIALQQECELIHFLYLDRHIRALYFSGCIKQLPIVATLHWGYMISSLCQTLRQKAAGFIDAQLLKNLSNAGLYLCVHSEKLASMLPCRQGTVSAINYPIQSDYKFNEQERSEYRAELDVGQHEKLLLCFGGTRIDKGADKALKALAFLSEQYKLLIIGAEQDILYSDLATLAKELGIQERVILKKEFVDDDKVNRIFSAADCLLLPYDESFSGQSGPLTIAAAIGVPVVASKALVLEETITKFELGNIHQWGRDTQLALTLSSINSPRKLCVKEFLSTSGFAEFSRRNVAIYQNITSLKYE</sequence>
<protein>
    <submittedName>
        <fullName evidence="2">Glycosyltransferase</fullName>
    </submittedName>
</protein>
<dbReference type="Gene3D" id="3.40.50.2000">
    <property type="entry name" value="Glycogen Phosphorylase B"/>
    <property type="match status" value="2"/>
</dbReference>
<feature type="domain" description="Glycosyl transferase family 1" evidence="1">
    <location>
        <begin position="187"/>
        <end position="340"/>
    </location>
</feature>
<dbReference type="AlphaFoldDB" id="A0A3E0U4L8"/>
<gene>
    <name evidence="2" type="ORF">DXX94_15125</name>
</gene>
<dbReference type="SUPFAM" id="SSF53756">
    <property type="entry name" value="UDP-Glycosyltransferase/glycogen phosphorylase"/>
    <property type="match status" value="1"/>
</dbReference>